<reference evidence="10" key="1">
    <citation type="submission" date="2016-10" db="EMBL/GenBank/DDBJ databases">
        <authorList>
            <person name="Varghese N."/>
            <person name="Submissions S."/>
        </authorList>
    </citation>
    <scope>NUCLEOTIDE SEQUENCE [LARGE SCALE GENOMIC DNA]</scope>
    <source>
        <strain evidence="10">DSM 25811 / CCM 8410 / LMG 26954 / E90</strain>
    </source>
</reference>
<protein>
    <submittedName>
        <fullName evidence="9">Putative Mg2+ transporter-C (MgtC) family protein</fullName>
    </submittedName>
</protein>
<keyword evidence="5 7" id="KW-1133">Transmembrane helix</keyword>
<dbReference type="AlphaFoldDB" id="A0A1G6KQD5"/>
<keyword evidence="3" id="KW-1003">Cell membrane</keyword>
<feature type="transmembrane region" description="Helical" evidence="7">
    <location>
        <begin position="110"/>
        <end position="133"/>
    </location>
</feature>
<gene>
    <name evidence="9" type="ORF">SAMN04487894_10248</name>
</gene>
<name>A0A1G6KQD5_NIADE</name>
<comment type="subcellular location">
    <subcellularLocation>
        <location evidence="1">Cell membrane</location>
        <topology evidence="1">Multi-pass membrane protein</topology>
    </subcellularLocation>
</comment>
<dbReference type="PRINTS" id="PR01837">
    <property type="entry name" value="MGTCSAPBPROT"/>
</dbReference>
<feature type="domain" description="MgtC/SapB/SrpB/YhiD N-terminal" evidence="8">
    <location>
        <begin position="22"/>
        <end position="141"/>
    </location>
</feature>
<dbReference type="RefSeq" id="WP_090388686.1">
    <property type="nucleotide sequence ID" value="NZ_FMZO01000002.1"/>
</dbReference>
<evidence type="ECO:0000256" key="2">
    <source>
        <dbReference type="ARBA" id="ARBA00009298"/>
    </source>
</evidence>
<keyword evidence="4 7" id="KW-0812">Transmembrane</keyword>
<proteinExistence type="inferred from homology"/>
<dbReference type="PANTHER" id="PTHR33778:SF1">
    <property type="entry name" value="MAGNESIUM TRANSPORTER YHID-RELATED"/>
    <property type="match status" value="1"/>
</dbReference>
<feature type="transmembrane region" description="Helical" evidence="7">
    <location>
        <begin position="46"/>
        <end position="66"/>
    </location>
</feature>
<evidence type="ECO:0000256" key="3">
    <source>
        <dbReference type="ARBA" id="ARBA00022475"/>
    </source>
</evidence>
<dbReference type="Pfam" id="PF02308">
    <property type="entry name" value="MgtC"/>
    <property type="match status" value="1"/>
</dbReference>
<evidence type="ECO:0000256" key="7">
    <source>
        <dbReference type="SAM" id="Phobius"/>
    </source>
</evidence>
<sequence length="219" mass="24003">MIENVISGFDLQTIATQLVMICVSILIGTIIGAEREYKNKSAGLRTFILVSFGSCIFTILSIRIGVSNPDRLAANIITGIGFLGAGVIFKDSTKIEGITTATTIWATASLGMSAGAGHIYLALLGTGVVIIILKSLMPLQKLIDSHHKIREYKITTATITEFERCMTLFHEYHLKSLLINEQKSPEGFSRTWQVTGTLKNHDLLVSRLVQDPGILSYQF</sequence>
<organism evidence="9 10">
    <name type="scientific">Niabella drilacis (strain DSM 25811 / CCM 8410 / CCUG 62505 / LMG 26954 / E90)</name>
    <dbReference type="NCBI Taxonomy" id="1285928"/>
    <lineage>
        <taxon>Bacteria</taxon>
        <taxon>Pseudomonadati</taxon>
        <taxon>Bacteroidota</taxon>
        <taxon>Chitinophagia</taxon>
        <taxon>Chitinophagales</taxon>
        <taxon>Chitinophagaceae</taxon>
        <taxon>Niabella</taxon>
    </lineage>
</organism>
<dbReference type="InterPro" id="IPR003416">
    <property type="entry name" value="MgtC/SapB/SrpB/YhiD_fam"/>
</dbReference>
<accession>A0A1G6KQD5</accession>
<dbReference type="Proteomes" id="UP000198757">
    <property type="component" value="Unassembled WGS sequence"/>
</dbReference>
<evidence type="ECO:0000259" key="8">
    <source>
        <dbReference type="Pfam" id="PF02308"/>
    </source>
</evidence>
<evidence type="ECO:0000256" key="1">
    <source>
        <dbReference type="ARBA" id="ARBA00004651"/>
    </source>
</evidence>
<evidence type="ECO:0000256" key="5">
    <source>
        <dbReference type="ARBA" id="ARBA00022989"/>
    </source>
</evidence>
<dbReference type="GO" id="GO:0005886">
    <property type="term" value="C:plasma membrane"/>
    <property type="evidence" value="ECO:0007669"/>
    <property type="project" value="UniProtKB-SubCell"/>
</dbReference>
<feature type="transmembrane region" description="Helical" evidence="7">
    <location>
        <begin position="72"/>
        <end position="89"/>
    </location>
</feature>
<keyword evidence="10" id="KW-1185">Reference proteome</keyword>
<dbReference type="InterPro" id="IPR049177">
    <property type="entry name" value="MgtC_SapB_SrpB_YhiD_N"/>
</dbReference>
<comment type="similarity">
    <text evidence="2">Belongs to the MgtC/SapB family.</text>
</comment>
<feature type="transmembrane region" description="Helical" evidence="7">
    <location>
        <begin position="14"/>
        <end position="34"/>
    </location>
</feature>
<dbReference type="STRING" id="1285928.SAMN04487894_10248"/>
<keyword evidence="6 7" id="KW-0472">Membrane</keyword>
<evidence type="ECO:0000256" key="4">
    <source>
        <dbReference type="ARBA" id="ARBA00022692"/>
    </source>
</evidence>
<dbReference type="EMBL" id="FMZO01000002">
    <property type="protein sequence ID" value="SDC32735.1"/>
    <property type="molecule type" value="Genomic_DNA"/>
</dbReference>
<evidence type="ECO:0000256" key="6">
    <source>
        <dbReference type="ARBA" id="ARBA00023136"/>
    </source>
</evidence>
<evidence type="ECO:0000313" key="9">
    <source>
        <dbReference type="EMBL" id="SDC32735.1"/>
    </source>
</evidence>
<dbReference type="OrthoDB" id="9811198at2"/>
<dbReference type="PANTHER" id="PTHR33778">
    <property type="entry name" value="PROTEIN MGTC"/>
    <property type="match status" value="1"/>
</dbReference>
<evidence type="ECO:0000313" key="10">
    <source>
        <dbReference type="Proteomes" id="UP000198757"/>
    </source>
</evidence>